<dbReference type="Pfam" id="PF01637">
    <property type="entry name" value="ATPase_2"/>
    <property type="match status" value="1"/>
</dbReference>
<evidence type="ECO:0000259" key="2">
    <source>
        <dbReference type="Pfam" id="PF01637"/>
    </source>
</evidence>
<dbReference type="PANTHER" id="PTHR32198:SF2">
    <property type="entry name" value="MITOCHONDRIAL ESCAPE PROTEIN 2"/>
    <property type="match status" value="1"/>
</dbReference>
<name>A0A7S3PJR1_9STRA</name>
<feature type="region of interest" description="Disordered" evidence="1">
    <location>
        <begin position="642"/>
        <end position="665"/>
    </location>
</feature>
<dbReference type="InterPro" id="IPR011579">
    <property type="entry name" value="ATPase_dom"/>
</dbReference>
<dbReference type="InterPro" id="IPR027417">
    <property type="entry name" value="P-loop_NTPase"/>
</dbReference>
<dbReference type="SUPFAM" id="SSF52540">
    <property type="entry name" value="P-loop containing nucleoside triphosphate hydrolases"/>
    <property type="match status" value="1"/>
</dbReference>
<dbReference type="CDD" id="cd00009">
    <property type="entry name" value="AAA"/>
    <property type="match status" value="1"/>
</dbReference>
<feature type="domain" description="ATPase" evidence="2">
    <location>
        <begin position="187"/>
        <end position="372"/>
    </location>
</feature>
<dbReference type="EMBL" id="HBIN01015459">
    <property type="protein sequence ID" value="CAE0441599.1"/>
    <property type="molecule type" value="Transcribed_RNA"/>
</dbReference>
<dbReference type="InterPro" id="IPR039627">
    <property type="entry name" value="Yme2_C"/>
</dbReference>
<dbReference type="AlphaFoldDB" id="A0A7S3PJR1"/>
<dbReference type="GO" id="GO:0005524">
    <property type="term" value="F:ATP binding"/>
    <property type="evidence" value="ECO:0007669"/>
    <property type="project" value="InterPro"/>
</dbReference>
<feature type="region of interest" description="Disordered" evidence="1">
    <location>
        <begin position="1"/>
        <end position="41"/>
    </location>
</feature>
<reference evidence="3" key="1">
    <citation type="submission" date="2021-01" db="EMBL/GenBank/DDBJ databases">
        <authorList>
            <person name="Corre E."/>
            <person name="Pelletier E."/>
            <person name="Niang G."/>
            <person name="Scheremetjew M."/>
            <person name="Finn R."/>
            <person name="Kale V."/>
            <person name="Holt S."/>
            <person name="Cochrane G."/>
            <person name="Meng A."/>
            <person name="Brown T."/>
            <person name="Cohen L."/>
        </authorList>
    </citation>
    <scope>NUCLEOTIDE SEQUENCE</scope>
    <source>
        <strain evidence="3">GSBS06</strain>
    </source>
</reference>
<protein>
    <recommendedName>
        <fullName evidence="2">ATPase domain-containing protein</fullName>
    </recommendedName>
</protein>
<dbReference type="PANTHER" id="PTHR32198">
    <property type="entry name" value="MITOCHONDRIAL ESCAPE PROTEIN 2"/>
    <property type="match status" value="1"/>
</dbReference>
<evidence type="ECO:0000313" key="3">
    <source>
        <dbReference type="EMBL" id="CAE0441599.1"/>
    </source>
</evidence>
<gene>
    <name evidence="3" type="ORF">ASTO00021_LOCUS11730</name>
</gene>
<dbReference type="GO" id="GO:0005743">
    <property type="term" value="C:mitochondrial inner membrane"/>
    <property type="evidence" value="ECO:0007669"/>
    <property type="project" value="InterPro"/>
</dbReference>
<feature type="compositionally biased region" description="Basic and acidic residues" evidence="1">
    <location>
        <begin position="642"/>
        <end position="652"/>
    </location>
</feature>
<sequence>MEPKLPLAGRSPLGSGCESDSDSILPENDSGEKPFPSAKSESASGWYSNWLPQSFDTVFGVVSGRTLSGSDPGDKGDKIFFSNDNTSMNGSGSDKLHHHHHYNPSTSSIDNFGVSLLMLAKDSIIATSSIAIVISSLYFFRRSKWCQTQVMKYKLSKWQKWTSAPWTAKNPKFHTKFHRLTIHTKLDREKELGVIKHLLYRGKPSIMFISGPEGCGKSALTFKALEEAQNVLYLDLYKQQVGSGSRGAHELMEQLARKSGYFFPLHFQPTALGIISGDTGKANSVEKTSYFELEKCLYLLECALKEVASESRQYPMIVIDELNSLSHSTLKSPDFLRLLHWMMHISDIGLCQVVFVGQDATLGILDKSYESLRQRRIHFPIDYPTLSPETVTIALRVGEQGTIEDDPLSLLDKEADAKLMISTFGGNLRDMDKAVEFSNNGLSVKSTVSRMLTASSRFIINTCIEPLLVQISSSSSTDENRTLNDVHEKEQACLRFLRCWNMLKFFSEGNTKVSYDRLLLEVFEDAGHEIDEYVENGILRYCWPPLGSDEAHEMSLSPQSPRYQCAFKYVVNKPALIKITMSVKQELARIQLLKEQNKLSKRVDTMINIHDTLAPSTVASDLEKDIAKVWGKLRSNWRDFDELSGADGKETQNEEDDSTVPSTEK</sequence>
<proteinExistence type="predicted"/>
<dbReference type="Gene3D" id="3.40.50.300">
    <property type="entry name" value="P-loop containing nucleotide triphosphate hydrolases"/>
    <property type="match status" value="1"/>
</dbReference>
<evidence type="ECO:0000256" key="1">
    <source>
        <dbReference type="SAM" id="MobiDB-lite"/>
    </source>
</evidence>
<organism evidence="3">
    <name type="scientific">Aplanochytrium stocchinoi</name>
    <dbReference type="NCBI Taxonomy" id="215587"/>
    <lineage>
        <taxon>Eukaryota</taxon>
        <taxon>Sar</taxon>
        <taxon>Stramenopiles</taxon>
        <taxon>Bigyra</taxon>
        <taxon>Labyrinthulomycetes</taxon>
        <taxon>Thraustochytrida</taxon>
        <taxon>Thraustochytriidae</taxon>
        <taxon>Aplanochytrium</taxon>
    </lineage>
</organism>
<accession>A0A7S3PJR1</accession>